<dbReference type="PANTHER" id="PTHR24114:SF2">
    <property type="entry name" value="F-BOX DOMAIN-CONTAINING PROTEIN-RELATED"/>
    <property type="match status" value="1"/>
</dbReference>
<dbReference type="InterPro" id="IPR001611">
    <property type="entry name" value="Leu-rich_rpt"/>
</dbReference>
<evidence type="ECO:0000313" key="3">
    <source>
        <dbReference type="Proteomes" id="UP000039865"/>
    </source>
</evidence>
<evidence type="ECO:0008006" key="4">
    <source>
        <dbReference type="Google" id="ProtNLM"/>
    </source>
</evidence>
<dbReference type="Gene3D" id="3.80.10.10">
    <property type="entry name" value="Ribonuclease Inhibitor"/>
    <property type="match status" value="5"/>
</dbReference>
<dbReference type="OrthoDB" id="292937at2759"/>
<dbReference type="PANTHER" id="PTHR24114">
    <property type="entry name" value="LEUCINE RICH REPEAT FAMILY PROTEIN"/>
    <property type="match status" value="1"/>
</dbReference>
<keyword evidence="3" id="KW-1185">Reference proteome</keyword>
<accession>A0A078AJ14</accession>
<reference evidence="2 3" key="1">
    <citation type="submission" date="2014-06" db="EMBL/GenBank/DDBJ databases">
        <authorList>
            <person name="Swart Estienne"/>
        </authorList>
    </citation>
    <scope>NUCLEOTIDE SEQUENCE [LARGE SCALE GENOMIC DNA]</scope>
    <source>
        <strain evidence="2 3">130c</strain>
    </source>
</reference>
<dbReference type="Pfam" id="PF13516">
    <property type="entry name" value="LRR_6"/>
    <property type="match status" value="4"/>
</dbReference>
<name>A0A078AJ14_STYLE</name>
<evidence type="ECO:0000256" key="1">
    <source>
        <dbReference type="SAM" id="MobiDB-lite"/>
    </source>
</evidence>
<organism evidence="2 3">
    <name type="scientific">Stylonychia lemnae</name>
    <name type="common">Ciliate</name>
    <dbReference type="NCBI Taxonomy" id="5949"/>
    <lineage>
        <taxon>Eukaryota</taxon>
        <taxon>Sar</taxon>
        <taxon>Alveolata</taxon>
        <taxon>Ciliophora</taxon>
        <taxon>Intramacronucleata</taxon>
        <taxon>Spirotrichea</taxon>
        <taxon>Stichotrichia</taxon>
        <taxon>Sporadotrichida</taxon>
        <taxon>Oxytrichidae</taxon>
        <taxon>Stylonychinae</taxon>
        <taxon>Stylonychia</taxon>
    </lineage>
</organism>
<feature type="compositionally biased region" description="Polar residues" evidence="1">
    <location>
        <begin position="955"/>
        <end position="971"/>
    </location>
</feature>
<feature type="region of interest" description="Disordered" evidence="1">
    <location>
        <begin position="955"/>
        <end position="980"/>
    </location>
</feature>
<dbReference type="AlphaFoldDB" id="A0A078AJ14"/>
<dbReference type="SMART" id="SM00368">
    <property type="entry name" value="LRR_RI"/>
    <property type="match status" value="6"/>
</dbReference>
<dbReference type="InterPro" id="IPR052394">
    <property type="entry name" value="LRR-containing"/>
</dbReference>
<dbReference type="EMBL" id="CCKQ01009320">
    <property type="protein sequence ID" value="CDW80798.1"/>
    <property type="molecule type" value="Genomic_DNA"/>
</dbReference>
<proteinExistence type="predicted"/>
<protein>
    <recommendedName>
        <fullName evidence="4">Leucine Rich Repeat family protein</fullName>
    </recommendedName>
</protein>
<dbReference type="InterPro" id="IPR032675">
    <property type="entry name" value="LRR_dom_sf"/>
</dbReference>
<evidence type="ECO:0000313" key="2">
    <source>
        <dbReference type="EMBL" id="CDW80798.1"/>
    </source>
</evidence>
<dbReference type="SUPFAM" id="SSF52047">
    <property type="entry name" value="RNI-like"/>
    <property type="match status" value="2"/>
</dbReference>
<gene>
    <name evidence="2" type="primary">Contig1891.g2050</name>
    <name evidence="2" type="ORF">STYLEM_9802</name>
</gene>
<dbReference type="Proteomes" id="UP000039865">
    <property type="component" value="Unassembled WGS sequence"/>
</dbReference>
<sequence>MSMRIKLETEIQIVQKKTENNDSTAKKSFKSLRFDLSADKNQHQKSTISTTTANKSFQILPYSANAGNCLSTSSQQKTQKDQFENLKAKNQIYLLSRNNNGKTQSSTIDNTIIGKRRISLNQKFQKQQDDHFISLFTYNKTASGLKSEYKNIKNGPDDVAAYYKPRRNLNKYDEKQDKLMNAISYKSSDNSVQMQKFYNEKKVNNKDKYQIIFKNGQVQNLDELNFISDAEVRALYKAKCEDLVIPEVEDQYEKFKENCQLNSVNGKLKLHNFNLGPRAAKVIADIMVFLQIFRYIDNFIGNEGLMAIADALQKQSHIIRIDVSTNNITQLGTDYLYSSLIRNNTLIDIDISSKEGRFRNRMTAKGVEALSQVILNNPFLQILNLSGNALKNEGIRALCQAIQESQYKAIISLDIAENEISYLACEYLHNLLVDSNILRLNLKGNNIGNQGAEKLSQAFYFSRSKLIYINMASCGLKQLGMIKILDAIKYNYQVQTLILDDNFGGKGHSFNIMQSLMSQNRCLVQFSAQNCMLDDSFCIPLGDGLHNNTRLKSLNISHNQIGNEGAISIATALSFKGNNTNNTTNCLQELIISHNDIGEAGGIELSKMIQSNKAILRFNLSYNKMGDQTGQDMIRAIGDNDKIEYLDLNKNQINCRYVEFIEEKCKRNIAENQKAIVPHFQKDLKNLQEVTSKYPQVQRRMARADKSNVKENLKYQQEQLRFEKYKTDLQYQSQIIGSELINIERLSQKLSLKLEELDKQCKLLLVRENKEKTRIKANYLRGELHAYRRIQIDINSQNEVLESKILQMKAERLYLLKEQHKAMVIDPSFNESRLSKELESIKKENSIKNDKRFSLAQSLSPRKRQDPLLLSQKNDSIKKQTIAGSRNLNSLSRQKQQSANNANLAKQSLMNVTAFDNQPIKRPNSKKSSYSSAQITKNAKFNTLKRKQTIISNNIDNLQGISQPRASSNQSNKRRHMSQKDVQVHHINLIKVQQINEIQEQSSLFSSDFEENEKNL</sequence>
<dbReference type="InParanoid" id="A0A078AJ14"/>